<dbReference type="PANTHER" id="PTHR11256:SF56">
    <property type="entry name" value="BCL-2 BCL-2 HOMOLOGY REGION 1-3 DOMAIN-CONTAINING PROTEIN"/>
    <property type="match status" value="1"/>
</dbReference>
<dbReference type="GO" id="GO:0015267">
    <property type="term" value="F:channel activity"/>
    <property type="evidence" value="ECO:0007669"/>
    <property type="project" value="TreeGrafter"/>
</dbReference>
<keyword evidence="6" id="KW-1185">Reference proteome</keyword>
<comment type="caution">
    <text evidence="5">The sequence shown here is derived from an EMBL/GenBank/DDBJ whole genome shotgun (WGS) entry which is preliminary data.</text>
</comment>
<dbReference type="Pfam" id="PF00452">
    <property type="entry name" value="Bcl-2"/>
    <property type="match status" value="1"/>
</dbReference>
<dbReference type="GO" id="GO:0051400">
    <property type="term" value="F:BH domain binding"/>
    <property type="evidence" value="ECO:0007669"/>
    <property type="project" value="TreeGrafter"/>
</dbReference>
<dbReference type="InterPro" id="IPR026298">
    <property type="entry name" value="Bcl-2_fam"/>
</dbReference>
<dbReference type="SUPFAM" id="SSF56854">
    <property type="entry name" value="Bcl-2 inhibitors of programmed cell death"/>
    <property type="match status" value="1"/>
</dbReference>
<dbReference type="GO" id="GO:0008053">
    <property type="term" value="P:mitochondrial fusion"/>
    <property type="evidence" value="ECO:0007669"/>
    <property type="project" value="TreeGrafter"/>
</dbReference>
<evidence type="ECO:0000256" key="4">
    <source>
        <dbReference type="SAM" id="Phobius"/>
    </source>
</evidence>
<keyword evidence="2" id="KW-0053">Apoptosis</keyword>
<dbReference type="EMBL" id="CAIIXF020000006">
    <property type="protein sequence ID" value="CAH1785491.1"/>
    <property type="molecule type" value="Genomic_DNA"/>
</dbReference>
<dbReference type="PRINTS" id="PR01862">
    <property type="entry name" value="BCL2FAMILY"/>
</dbReference>
<evidence type="ECO:0000256" key="3">
    <source>
        <dbReference type="SAM" id="MobiDB-lite"/>
    </source>
</evidence>
<comment type="similarity">
    <text evidence="1">Belongs to the Bcl-2 family.</text>
</comment>
<dbReference type="InterPro" id="IPR002475">
    <property type="entry name" value="Bcl2-like"/>
</dbReference>
<evidence type="ECO:0000313" key="6">
    <source>
        <dbReference type="Proteomes" id="UP000749559"/>
    </source>
</evidence>
<proteinExistence type="inferred from homology"/>
<sequence>MATGGDGGAEDHPLAGRGNRRQPLHRHLSRDDIGNQARYLLNDFIHHRMQRDGIEDIPDDLIAPGTPRGPHIDRMKEVADTLREIGDQLDGDERLQQLIAAVPPECPEETFMKVAKEIFKDGVFNWGRVVALFYFTFKMAVKAVRNSLNRIPLIRTIMEWVVHFIRDHVAAWIIERGGWEAISEYFGTPMGQFLGIFASAALVTAYILYKHSR</sequence>
<dbReference type="Gene3D" id="1.10.437.10">
    <property type="entry name" value="Blc2-like"/>
    <property type="match status" value="1"/>
</dbReference>
<dbReference type="GO" id="GO:0001836">
    <property type="term" value="P:release of cytochrome c from mitochondria"/>
    <property type="evidence" value="ECO:0007669"/>
    <property type="project" value="TreeGrafter"/>
</dbReference>
<protein>
    <submittedName>
        <fullName evidence="5">Uncharacterized protein</fullName>
    </submittedName>
</protein>
<organism evidence="5 6">
    <name type="scientific">Owenia fusiformis</name>
    <name type="common">Polychaete worm</name>
    <dbReference type="NCBI Taxonomy" id="6347"/>
    <lineage>
        <taxon>Eukaryota</taxon>
        <taxon>Metazoa</taxon>
        <taxon>Spiralia</taxon>
        <taxon>Lophotrochozoa</taxon>
        <taxon>Annelida</taxon>
        <taxon>Polychaeta</taxon>
        <taxon>Sedentaria</taxon>
        <taxon>Canalipalpata</taxon>
        <taxon>Sabellida</taxon>
        <taxon>Oweniida</taxon>
        <taxon>Oweniidae</taxon>
        <taxon>Owenia</taxon>
    </lineage>
</organism>
<keyword evidence="4" id="KW-0812">Transmembrane</keyword>
<dbReference type="Proteomes" id="UP000749559">
    <property type="component" value="Unassembled WGS sequence"/>
</dbReference>
<evidence type="ECO:0000256" key="1">
    <source>
        <dbReference type="ARBA" id="ARBA00009458"/>
    </source>
</evidence>
<gene>
    <name evidence="5" type="ORF">OFUS_LOCUS11539</name>
</gene>
<evidence type="ECO:0000313" key="5">
    <source>
        <dbReference type="EMBL" id="CAH1785491.1"/>
    </source>
</evidence>
<dbReference type="GO" id="GO:0097192">
    <property type="term" value="P:extrinsic apoptotic signaling pathway in absence of ligand"/>
    <property type="evidence" value="ECO:0007669"/>
    <property type="project" value="TreeGrafter"/>
</dbReference>
<dbReference type="GO" id="GO:0005741">
    <property type="term" value="C:mitochondrial outer membrane"/>
    <property type="evidence" value="ECO:0007669"/>
    <property type="project" value="TreeGrafter"/>
</dbReference>
<feature type="region of interest" description="Disordered" evidence="3">
    <location>
        <begin position="1"/>
        <end position="29"/>
    </location>
</feature>
<feature type="transmembrane region" description="Helical" evidence="4">
    <location>
        <begin position="190"/>
        <end position="209"/>
    </location>
</feature>
<evidence type="ECO:0000256" key="2">
    <source>
        <dbReference type="ARBA" id="ARBA00022703"/>
    </source>
</evidence>
<dbReference type="InterPro" id="IPR036834">
    <property type="entry name" value="Bcl-2-like_sf"/>
</dbReference>
<dbReference type="InterPro" id="IPR046371">
    <property type="entry name" value="Bcl-2_BH1-3"/>
</dbReference>
<keyword evidence="4" id="KW-1133">Transmembrane helix</keyword>
<reference evidence="5" key="1">
    <citation type="submission" date="2022-03" db="EMBL/GenBank/DDBJ databases">
        <authorList>
            <person name="Martin C."/>
        </authorList>
    </citation>
    <scope>NUCLEOTIDE SEQUENCE</scope>
</reference>
<dbReference type="PANTHER" id="PTHR11256">
    <property type="entry name" value="BCL-2 RELATED"/>
    <property type="match status" value="1"/>
</dbReference>
<dbReference type="SMART" id="SM00337">
    <property type="entry name" value="BCL"/>
    <property type="match status" value="1"/>
</dbReference>
<dbReference type="GO" id="GO:0042981">
    <property type="term" value="P:regulation of apoptotic process"/>
    <property type="evidence" value="ECO:0007669"/>
    <property type="project" value="InterPro"/>
</dbReference>
<dbReference type="GO" id="GO:0008630">
    <property type="term" value="P:intrinsic apoptotic signaling pathway in response to DNA damage"/>
    <property type="evidence" value="ECO:0007669"/>
    <property type="project" value="TreeGrafter"/>
</dbReference>
<keyword evidence="4" id="KW-0472">Membrane</keyword>
<dbReference type="OrthoDB" id="6080198at2759"/>
<name>A0A8J1UHD3_OWEFU</name>
<dbReference type="CDD" id="cd06845">
    <property type="entry name" value="Bcl-2_like"/>
    <property type="match status" value="1"/>
</dbReference>
<accession>A0A8J1UHD3</accession>
<dbReference type="PROSITE" id="PS50062">
    <property type="entry name" value="BCL2_FAMILY"/>
    <property type="match status" value="1"/>
</dbReference>
<feature type="compositionally biased region" description="Basic residues" evidence="3">
    <location>
        <begin position="18"/>
        <end position="28"/>
    </location>
</feature>
<dbReference type="AlphaFoldDB" id="A0A8J1UHD3"/>